<feature type="region of interest" description="Disordered" evidence="1">
    <location>
        <begin position="214"/>
        <end position="243"/>
    </location>
</feature>
<evidence type="ECO:0000313" key="4">
    <source>
        <dbReference type="RefSeq" id="XP_064076279.1"/>
    </source>
</evidence>
<proteinExistence type="predicted"/>
<reference evidence="4" key="1">
    <citation type="submission" date="2025-08" db="UniProtKB">
        <authorList>
            <consortium name="RefSeq"/>
        </authorList>
    </citation>
    <scope>IDENTIFICATION</scope>
    <source>
        <tissue evidence="4">Whole body</tissue>
    </source>
</reference>
<dbReference type="GeneID" id="135194595"/>
<organism evidence="3 4">
    <name type="scientific">Vanessa tameamea</name>
    <name type="common">Kamehameha butterfly</name>
    <dbReference type="NCBI Taxonomy" id="334116"/>
    <lineage>
        <taxon>Eukaryota</taxon>
        <taxon>Metazoa</taxon>
        <taxon>Ecdysozoa</taxon>
        <taxon>Arthropoda</taxon>
        <taxon>Hexapoda</taxon>
        <taxon>Insecta</taxon>
        <taxon>Pterygota</taxon>
        <taxon>Neoptera</taxon>
        <taxon>Endopterygota</taxon>
        <taxon>Lepidoptera</taxon>
        <taxon>Glossata</taxon>
        <taxon>Ditrysia</taxon>
        <taxon>Papilionoidea</taxon>
        <taxon>Nymphalidae</taxon>
        <taxon>Nymphalinae</taxon>
        <taxon>Vanessa</taxon>
    </lineage>
</organism>
<dbReference type="RefSeq" id="XP_064076279.1">
    <property type="nucleotide sequence ID" value="XM_064220209.1"/>
</dbReference>
<feature type="domain" description="DUF7041" evidence="2">
    <location>
        <begin position="22"/>
        <end position="105"/>
    </location>
</feature>
<evidence type="ECO:0000259" key="2">
    <source>
        <dbReference type="Pfam" id="PF23055"/>
    </source>
</evidence>
<keyword evidence="3" id="KW-1185">Reference proteome</keyword>
<dbReference type="InterPro" id="IPR055469">
    <property type="entry name" value="DUF7041"/>
</dbReference>
<accession>A0ABM4AYA7</accession>
<protein>
    <submittedName>
        <fullName evidence="4">Uncharacterized protein LOC135194595</fullName>
    </submittedName>
</protein>
<dbReference type="Pfam" id="PF23055">
    <property type="entry name" value="DUF7041"/>
    <property type="match status" value="1"/>
</dbReference>
<evidence type="ECO:0000313" key="3">
    <source>
        <dbReference type="Proteomes" id="UP001652626"/>
    </source>
</evidence>
<gene>
    <name evidence="4" type="primary">LOC135194595</name>
</gene>
<sequence length="277" mass="31847">MATADNKFEECSATIDRVAVRLPPFWPEDPDIWFAQVEAQFETSGTKIDSTKFYTVVQQLDQRIAREVRDVITNPPATGKYDKLKNELIKRLSTSRDHRMRQLLTHEELGDRKPTQFLRHLRSLAGDQVNDDFLRSLWASRLPTHIQAIIASQTGLRLDEVAELADKIIEVTPFSNQVSSASTPGFDELFKKMEDFISTRIRTELNHQVAQMNLGRGRVNYPHRQSGSRRSGSRHRRRSASRNRDPGICWYHSRFGEGANKCTRPCKFASENCRDSQ</sequence>
<feature type="compositionally biased region" description="Basic residues" evidence="1">
    <location>
        <begin position="231"/>
        <end position="241"/>
    </location>
</feature>
<name>A0ABM4AYA7_VANTA</name>
<dbReference type="PANTHER" id="PTHR33327">
    <property type="entry name" value="ENDONUCLEASE"/>
    <property type="match status" value="1"/>
</dbReference>
<evidence type="ECO:0000256" key="1">
    <source>
        <dbReference type="SAM" id="MobiDB-lite"/>
    </source>
</evidence>
<dbReference type="PANTHER" id="PTHR33327:SF3">
    <property type="entry name" value="RNA-DIRECTED DNA POLYMERASE"/>
    <property type="match status" value="1"/>
</dbReference>
<dbReference type="Proteomes" id="UP001652626">
    <property type="component" value="Chromosome W"/>
</dbReference>